<dbReference type="NCBIfam" id="NF006612">
    <property type="entry name" value="PRK09174.1"/>
    <property type="match status" value="1"/>
</dbReference>
<evidence type="ECO:0000256" key="13">
    <source>
        <dbReference type="ARBA" id="ARBA00025614"/>
    </source>
</evidence>
<keyword evidence="6 15" id="KW-0812">Transmembrane</keyword>
<evidence type="ECO:0000256" key="9">
    <source>
        <dbReference type="ARBA" id="ARBA00023065"/>
    </source>
</evidence>
<feature type="coiled-coil region" evidence="17">
    <location>
        <begin position="72"/>
        <end position="145"/>
    </location>
</feature>
<keyword evidence="8 15" id="KW-1133">Transmembrane helix</keyword>
<accession>A0ABT3ZFA0</accession>
<evidence type="ECO:0000256" key="2">
    <source>
        <dbReference type="ARBA" id="ARBA00005513"/>
    </source>
</evidence>
<proteinExistence type="inferred from homology"/>
<evidence type="ECO:0000256" key="12">
    <source>
        <dbReference type="ARBA" id="ARBA00025198"/>
    </source>
</evidence>
<evidence type="ECO:0000256" key="11">
    <source>
        <dbReference type="ARBA" id="ARBA00023310"/>
    </source>
</evidence>
<dbReference type="HAMAP" id="MF_01398">
    <property type="entry name" value="ATP_synth_b_bprime"/>
    <property type="match status" value="1"/>
</dbReference>
<reference evidence="18" key="1">
    <citation type="submission" date="2022-10" db="EMBL/GenBank/DDBJ databases">
        <title>Hoeflea sp. G2-23, isolated from marine algae.</title>
        <authorList>
            <person name="Kristyanto S."/>
            <person name="Kim J.M."/>
            <person name="Jeon C.O."/>
        </authorList>
    </citation>
    <scope>NUCLEOTIDE SEQUENCE</scope>
    <source>
        <strain evidence="18">G2-23</strain>
    </source>
</reference>
<evidence type="ECO:0000256" key="14">
    <source>
        <dbReference type="ARBA" id="ARBA00025830"/>
    </source>
</evidence>
<feature type="transmembrane region" description="Helical" evidence="15">
    <location>
        <begin position="46"/>
        <end position="65"/>
    </location>
</feature>
<dbReference type="CDD" id="cd06503">
    <property type="entry name" value="ATP-synt_Fo_b"/>
    <property type="match status" value="1"/>
</dbReference>
<evidence type="ECO:0000313" key="18">
    <source>
        <dbReference type="EMBL" id="MCY0150476.1"/>
    </source>
</evidence>
<evidence type="ECO:0000256" key="6">
    <source>
        <dbReference type="ARBA" id="ARBA00022692"/>
    </source>
</evidence>
<evidence type="ECO:0000256" key="4">
    <source>
        <dbReference type="ARBA" id="ARBA00022475"/>
    </source>
</evidence>
<dbReference type="PANTHER" id="PTHR33445:SF1">
    <property type="entry name" value="ATP SYNTHASE SUBUNIT B"/>
    <property type="match status" value="1"/>
</dbReference>
<dbReference type="Gene3D" id="6.10.250.1580">
    <property type="match status" value="1"/>
</dbReference>
<dbReference type="Pfam" id="PF00430">
    <property type="entry name" value="ATP-synt_B"/>
    <property type="match status" value="1"/>
</dbReference>
<keyword evidence="4 15" id="KW-1003">Cell membrane</keyword>
<keyword evidence="9 15" id="KW-0406">Ion transport</keyword>
<keyword evidence="5 15" id="KW-0138">CF(0)</keyword>
<evidence type="ECO:0000256" key="5">
    <source>
        <dbReference type="ARBA" id="ARBA00022547"/>
    </source>
</evidence>
<evidence type="ECO:0000256" key="1">
    <source>
        <dbReference type="ARBA" id="ARBA00004377"/>
    </source>
</evidence>
<sequence length="194" mass="20505">MFVVTPAYAESNPTEGTHSETGAIGGDAHGGGVFPPFNPEYFASQLLWLAITFGVFYLLMARVIVPRIGGILEHRRDRIAQDLDEANRLKEESDNAIAAYEQELAEARKKAAAIAETAREKAKIAANAERAANEAEIAAKMVDAEKSISAIKAKALADVDAIAETTATDVVKHLLGGSVTKAEVASAIRAASGK</sequence>
<evidence type="ECO:0000256" key="8">
    <source>
        <dbReference type="ARBA" id="ARBA00022989"/>
    </source>
</evidence>
<dbReference type="Proteomes" id="UP001073227">
    <property type="component" value="Unassembled WGS sequence"/>
</dbReference>
<keyword evidence="7 15" id="KW-0375">Hydrogen ion transport</keyword>
<dbReference type="RefSeq" id="WP_267655910.1">
    <property type="nucleotide sequence ID" value="NZ_JAOVZR010000001.1"/>
</dbReference>
<keyword evidence="3 15" id="KW-0813">Transport</keyword>
<keyword evidence="19" id="KW-1185">Reference proteome</keyword>
<evidence type="ECO:0000313" key="19">
    <source>
        <dbReference type="Proteomes" id="UP001073227"/>
    </source>
</evidence>
<dbReference type="PANTHER" id="PTHR33445">
    <property type="entry name" value="ATP SYNTHASE SUBUNIT B', CHLOROPLASTIC"/>
    <property type="match status" value="1"/>
</dbReference>
<dbReference type="InterPro" id="IPR002146">
    <property type="entry name" value="ATP_synth_b/b'su_bac/chlpt"/>
</dbReference>
<dbReference type="EMBL" id="JAOVZR010000001">
    <property type="protein sequence ID" value="MCY0150476.1"/>
    <property type="molecule type" value="Genomic_DNA"/>
</dbReference>
<name>A0ABT3ZFA0_9HYPH</name>
<dbReference type="InterPro" id="IPR050059">
    <property type="entry name" value="ATP_synthase_B_chain"/>
</dbReference>
<evidence type="ECO:0000256" key="7">
    <source>
        <dbReference type="ARBA" id="ARBA00022781"/>
    </source>
</evidence>
<evidence type="ECO:0000256" key="17">
    <source>
        <dbReference type="SAM" id="Coils"/>
    </source>
</evidence>
<keyword evidence="17" id="KW-0175">Coiled coil</keyword>
<protein>
    <recommendedName>
        <fullName evidence="15">ATP synthase subunit b</fullName>
    </recommendedName>
    <alternativeName>
        <fullName evidence="15">ATP synthase F(0) sector subunit b</fullName>
    </alternativeName>
    <alternativeName>
        <fullName evidence="15">ATPase subunit I</fullName>
    </alternativeName>
    <alternativeName>
        <fullName evidence="15">F-type ATPase subunit b</fullName>
        <shortName evidence="15">F-ATPase subunit b</shortName>
    </alternativeName>
</protein>
<comment type="subcellular location">
    <subcellularLocation>
        <location evidence="1">Cell inner membrane</location>
        <topology evidence="1">Single-pass membrane protein</topology>
    </subcellularLocation>
    <subcellularLocation>
        <location evidence="15">Cell membrane</location>
        <topology evidence="15">Single-pass membrane protein</topology>
    </subcellularLocation>
</comment>
<gene>
    <name evidence="15" type="primary">atpF</name>
    <name evidence="18" type="ORF">OEG84_22905</name>
</gene>
<comment type="function">
    <text evidence="12 15">F(1)F(0) ATP synthase produces ATP from ADP in the presence of a proton or sodium gradient. F-type ATPases consist of two structural domains, F(1) containing the extramembraneous catalytic core and F(0) containing the membrane proton channel, linked together by a central stalk and a peripheral stalk. During catalysis, ATP synthesis in the catalytic domain of F(1) is coupled via a rotary mechanism of the central stalk subunits to proton translocation.</text>
</comment>
<comment type="caution">
    <text evidence="18">The sequence shown here is derived from an EMBL/GenBank/DDBJ whole genome shotgun (WGS) entry which is preliminary data.</text>
</comment>
<comment type="function">
    <text evidence="13">Component of the F(0) channel, it forms part of the peripheral stalk, linking F(1) to F(0). The b'-subunit is a diverged and duplicated form of b found in plants and photosynthetic bacteria.</text>
</comment>
<keyword evidence="11 15" id="KW-0066">ATP synthesis</keyword>
<evidence type="ECO:0000256" key="3">
    <source>
        <dbReference type="ARBA" id="ARBA00022448"/>
    </source>
</evidence>
<comment type="subunit">
    <text evidence="14 15">F-type ATPases have 2 components, F(1) - the catalytic core - and F(0) - the membrane proton channel. F(1) has five subunits: alpha(3), beta(3), gamma(1), delta(1), epsilon(1). F(0) has three main subunits: a(1), b(2) and c(10-14). The alpha and beta chains form an alternating ring which encloses part of the gamma chain. F(1) is attached to F(0) by a central stalk formed by the gamma and epsilon chains, while a peripheral stalk is formed by the delta and b chains.</text>
</comment>
<organism evidence="18 19">
    <name type="scientific">Hoeflea algicola</name>
    <dbReference type="NCBI Taxonomy" id="2983763"/>
    <lineage>
        <taxon>Bacteria</taxon>
        <taxon>Pseudomonadati</taxon>
        <taxon>Pseudomonadota</taxon>
        <taxon>Alphaproteobacteria</taxon>
        <taxon>Hyphomicrobiales</taxon>
        <taxon>Rhizobiaceae</taxon>
        <taxon>Hoeflea</taxon>
    </lineage>
</organism>
<comment type="similarity">
    <text evidence="2 15 16">Belongs to the ATPase B chain family.</text>
</comment>
<evidence type="ECO:0000256" key="15">
    <source>
        <dbReference type="HAMAP-Rule" id="MF_01398"/>
    </source>
</evidence>
<evidence type="ECO:0000256" key="16">
    <source>
        <dbReference type="RuleBase" id="RU003848"/>
    </source>
</evidence>
<evidence type="ECO:0000256" key="10">
    <source>
        <dbReference type="ARBA" id="ARBA00023136"/>
    </source>
</evidence>
<keyword evidence="10 15" id="KW-0472">Membrane</keyword>